<evidence type="ECO:0000256" key="1">
    <source>
        <dbReference type="SAM" id="Phobius"/>
    </source>
</evidence>
<dbReference type="Proteomes" id="UP000002038">
    <property type="component" value="Unassembled WGS sequence"/>
</dbReference>
<accession>A0A179UIL1</accession>
<dbReference type="RefSeq" id="XP_031577465.1">
    <property type="nucleotide sequence ID" value="XM_031724620.1"/>
</dbReference>
<dbReference type="VEuPathDB" id="FungiDB:BDBG_16734"/>
<dbReference type="AlphaFoldDB" id="A0A179UIL1"/>
<keyword evidence="1" id="KW-0812">Transmembrane</keyword>
<keyword evidence="1" id="KW-0472">Membrane</keyword>
<protein>
    <submittedName>
        <fullName evidence="2">Uncharacterized protein</fullName>
    </submittedName>
</protein>
<dbReference type="EMBL" id="GG657451">
    <property type="protein sequence ID" value="OAT06871.1"/>
    <property type="molecule type" value="Genomic_DNA"/>
</dbReference>
<proteinExistence type="predicted"/>
<keyword evidence="3" id="KW-1185">Reference proteome</keyword>
<keyword evidence="1" id="KW-1133">Transmembrane helix</keyword>
<gene>
    <name evidence="2" type="ORF">BDBG_16734</name>
</gene>
<evidence type="ECO:0000313" key="3">
    <source>
        <dbReference type="Proteomes" id="UP000002038"/>
    </source>
</evidence>
<reference evidence="3" key="1">
    <citation type="journal article" date="2015" name="PLoS Genet.">
        <title>The dynamic genome and transcriptome of the human fungal pathogen Blastomyces and close relative Emmonsia.</title>
        <authorList>
            <person name="Munoz J.F."/>
            <person name="Gauthier G.M."/>
            <person name="Desjardins C.A."/>
            <person name="Gallo J.E."/>
            <person name="Holder J."/>
            <person name="Sullivan T.D."/>
            <person name="Marty A.J."/>
            <person name="Carmen J.C."/>
            <person name="Chen Z."/>
            <person name="Ding L."/>
            <person name="Gujja S."/>
            <person name="Magrini V."/>
            <person name="Misas E."/>
            <person name="Mitreva M."/>
            <person name="Priest M."/>
            <person name="Saif S."/>
            <person name="Whiston E.A."/>
            <person name="Young S."/>
            <person name="Zeng Q."/>
            <person name="Goldman W.E."/>
            <person name="Mardis E.R."/>
            <person name="Taylor J.W."/>
            <person name="McEwen J.G."/>
            <person name="Clay O.K."/>
            <person name="Klein B.S."/>
            <person name="Cuomo C.A."/>
        </authorList>
    </citation>
    <scope>NUCLEOTIDE SEQUENCE [LARGE SCALE GENOMIC DNA]</scope>
    <source>
        <strain evidence="3">SLH14081</strain>
    </source>
</reference>
<name>A0A179UIL1_BLAGS</name>
<dbReference type="GeneID" id="42528753"/>
<dbReference type="KEGG" id="bgh:BDBG_16734"/>
<feature type="transmembrane region" description="Helical" evidence="1">
    <location>
        <begin position="29"/>
        <end position="48"/>
    </location>
</feature>
<sequence>MGGTMDILEILNPSASLFFFLSKSLVRDLAGAKLPISFLHITFFLVLLSTPLKKGHRMGDARAIPLTYGSHGKWRCSWELFIGYR</sequence>
<evidence type="ECO:0000313" key="2">
    <source>
        <dbReference type="EMBL" id="OAT06871.1"/>
    </source>
</evidence>
<organism evidence="2 3">
    <name type="scientific">Blastomyces gilchristii (strain SLH14081)</name>
    <name type="common">Blastomyces dermatitidis</name>
    <dbReference type="NCBI Taxonomy" id="559298"/>
    <lineage>
        <taxon>Eukaryota</taxon>
        <taxon>Fungi</taxon>
        <taxon>Dikarya</taxon>
        <taxon>Ascomycota</taxon>
        <taxon>Pezizomycotina</taxon>
        <taxon>Eurotiomycetes</taxon>
        <taxon>Eurotiomycetidae</taxon>
        <taxon>Onygenales</taxon>
        <taxon>Ajellomycetaceae</taxon>
        <taxon>Blastomyces</taxon>
    </lineage>
</organism>